<keyword evidence="2" id="KW-1185">Reference proteome</keyword>
<dbReference type="Proteomes" id="UP001153050">
    <property type="component" value="Unassembled WGS sequence"/>
</dbReference>
<gene>
    <name evidence="1" type="ORF">MES5069_90031</name>
</gene>
<comment type="caution">
    <text evidence="1">The sequence shown here is derived from an EMBL/GenBank/DDBJ whole genome shotgun (WGS) entry which is preliminary data.</text>
</comment>
<protein>
    <submittedName>
        <fullName evidence="1">Uncharacterized protein</fullName>
    </submittedName>
</protein>
<dbReference type="EMBL" id="CAKXZT010000190">
    <property type="protein sequence ID" value="CAH2409525.1"/>
    <property type="molecule type" value="Genomic_DNA"/>
</dbReference>
<sequence length="31" mass="3313">MYPIGAPAFYPSRRAHTFGYSPEDGAVIPSG</sequence>
<name>A0ABM9EJH2_9HYPH</name>
<evidence type="ECO:0000313" key="2">
    <source>
        <dbReference type="Proteomes" id="UP001153050"/>
    </source>
</evidence>
<evidence type="ECO:0000313" key="1">
    <source>
        <dbReference type="EMBL" id="CAH2409525.1"/>
    </source>
</evidence>
<reference evidence="1 2" key="1">
    <citation type="submission" date="2022-03" db="EMBL/GenBank/DDBJ databases">
        <authorList>
            <person name="Brunel B."/>
        </authorList>
    </citation>
    <scope>NUCLEOTIDE SEQUENCE [LARGE SCALE GENOMIC DNA]</scope>
    <source>
        <strain evidence="1">STM5069sample</strain>
    </source>
</reference>
<organism evidence="1 2">
    <name type="scientific">Mesorhizobium escarrei</name>
    <dbReference type="NCBI Taxonomy" id="666018"/>
    <lineage>
        <taxon>Bacteria</taxon>
        <taxon>Pseudomonadati</taxon>
        <taxon>Pseudomonadota</taxon>
        <taxon>Alphaproteobacteria</taxon>
        <taxon>Hyphomicrobiales</taxon>
        <taxon>Phyllobacteriaceae</taxon>
        <taxon>Mesorhizobium</taxon>
    </lineage>
</organism>
<proteinExistence type="predicted"/>
<accession>A0ABM9EJH2</accession>